<feature type="compositionally biased region" description="Basic and acidic residues" evidence="1">
    <location>
        <begin position="65"/>
        <end position="87"/>
    </location>
</feature>
<comment type="caution">
    <text evidence="2">The sequence shown here is derived from an EMBL/GenBank/DDBJ whole genome shotgun (WGS) entry which is preliminary data.</text>
</comment>
<dbReference type="EMBL" id="JBAHYK010003119">
    <property type="protein sequence ID" value="KAL0563899.1"/>
    <property type="molecule type" value="Genomic_DNA"/>
</dbReference>
<protein>
    <submittedName>
        <fullName evidence="2">Uncharacterized protein</fullName>
    </submittedName>
</protein>
<proteinExistence type="predicted"/>
<accession>A0ABR3ELY9</accession>
<feature type="compositionally biased region" description="Polar residues" evidence="1">
    <location>
        <begin position="183"/>
        <end position="202"/>
    </location>
</feature>
<feature type="compositionally biased region" description="Low complexity" evidence="1">
    <location>
        <begin position="203"/>
        <end position="217"/>
    </location>
</feature>
<dbReference type="Proteomes" id="UP001465976">
    <property type="component" value="Unassembled WGS sequence"/>
</dbReference>
<name>A0ABR3ELY9_9AGAR</name>
<sequence length="325" mass="35466">MGDTLRAAGLKGTNTVFLSRLEELMLWHEDPAKAPEQIHDELNNSGSLIHSFGAQLDILCKSRDANAKQSDDQRAAMQKKDAEDKEGGSVIHEAAMDRSYRPTKQKEAAPQTAADTVVAKNIITATPAVQPDPSTTHQLSGTDKENTQPIITSAPPAVNPSSVNHGNGTTFDITDLSLPLATTDPSSPLATTDPSSPLAITNSSVPSTPLLPSCSSPSPDPTAQIAGSSTGPDQRWKKRKTEKEKEKMGDSGHRKTKRVKLEIKEEPSGWADIKQLLRDDQNECRERHQIFLGELQKQSALYEKQLEDDREFKNNFLAALLSLKK</sequence>
<feature type="compositionally biased region" description="Polar residues" evidence="1">
    <location>
        <begin position="132"/>
        <end position="151"/>
    </location>
</feature>
<evidence type="ECO:0000313" key="2">
    <source>
        <dbReference type="EMBL" id="KAL0563899.1"/>
    </source>
</evidence>
<gene>
    <name evidence="2" type="ORF">V5O48_018162</name>
</gene>
<feature type="compositionally biased region" description="Polar residues" evidence="1">
    <location>
        <begin position="159"/>
        <end position="172"/>
    </location>
</feature>
<keyword evidence="3" id="KW-1185">Reference proteome</keyword>
<feature type="compositionally biased region" description="Basic and acidic residues" evidence="1">
    <location>
        <begin position="94"/>
        <end position="107"/>
    </location>
</feature>
<organism evidence="2 3">
    <name type="scientific">Marasmius crinis-equi</name>
    <dbReference type="NCBI Taxonomy" id="585013"/>
    <lineage>
        <taxon>Eukaryota</taxon>
        <taxon>Fungi</taxon>
        <taxon>Dikarya</taxon>
        <taxon>Basidiomycota</taxon>
        <taxon>Agaricomycotina</taxon>
        <taxon>Agaricomycetes</taxon>
        <taxon>Agaricomycetidae</taxon>
        <taxon>Agaricales</taxon>
        <taxon>Marasmiineae</taxon>
        <taxon>Marasmiaceae</taxon>
        <taxon>Marasmius</taxon>
    </lineage>
</organism>
<feature type="region of interest" description="Disordered" evidence="1">
    <location>
        <begin position="65"/>
        <end position="113"/>
    </location>
</feature>
<feature type="region of interest" description="Disordered" evidence="1">
    <location>
        <begin position="125"/>
        <end position="257"/>
    </location>
</feature>
<reference evidence="2 3" key="1">
    <citation type="submission" date="2024-02" db="EMBL/GenBank/DDBJ databases">
        <title>A draft genome for the cacao thread blight pathogen Marasmius crinis-equi.</title>
        <authorList>
            <person name="Cohen S.P."/>
            <person name="Baruah I.K."/>
            <person name="Amoako-Attah I."/>
            <person name="Bukari Y."/>
            <person name="Meinhardt L.W."/>
            <person name="Bailey B.A."/>
        </authorList>
    </citation>
    <scope>NUCLEOTIDE SEQUENCE [LARGE SCALE GENOMIC DNA]</scope>
    <source>
        <strain evidence="2 3">GH-76</strain>
    </source>
</reference>
<evidence type="ECO:0000256" key="1">
    <source>
        <dbReference type="SAM" id="MobiDB-lite"/>
    </source>
</evidence>
<evidence type="ECO:0000313" key="3">
    <source>
        <dbReference type="Proteomes" id="UP001465976"/>
    </source>
</evidence>
<feature type="compositionally biased region" description="Basic and acidic residues" evidence="1">
    <location>
        <begin position="241"/>
        <end position="257"/>
    </location>
</feature>